<dbReference type="InterPro" id="IPR017927">
    <property type="entry name" value="FAD-bd_FR_type"/>
</dbReference>
<dbReference type="SFLD" id="SFLDG01169">
    <property type="entry name" value="NADPH_oxidase_subgroup_(NOX)"/>
    <property type="match status" value="1"/>
</dbReference>
<dbReference type="Gene3D" id="3.40.50.80">
    <property type="entry name" value="Nucleotide-binding domain of ferredoxin-NADP reductase (FNR) module"/>
    <property type="match status" value="1"/>
</dbReference>
<keyword evidence="3" id="KW-0249">Electron transport</keyword>
<dbReference type="PANTHER" id="PTHR11972:SF39">
    <property type="entry name" value="FAD-BINDING FR-TYPE DOMAIN-CONTAINING PROTEIN"/>
    <property type="match status" value="1"/>
</dbReference>
<dbReference type="GO" id="GO:0006811">
    <property type="term" value="P:monoatomic ion transport"/>
    <property type="evidence" value="ECO:0007669"/>
    <property type="project" value="UniProtKB-KW"/>
</dbReference>
<reference evidence="10 11" key="1">
    <citation type="journal article" date="2011" name="J. Gen. Appl. Microbiol.">
        <title>Draft genome sequencing of the enigmatic basidiomycete Mixia osmundae.</title>
        <authorList>
            <person name="Nishida H."/>
            <person name="Nagatsuka Y."/>
            <person name="Sugiyama J."/>
        </authorList>
    </citation>
    <scope>NUCLEOTIDE SEQUENCE [LARGE SCALE GENOMIC DNA]</scope>
    <source>
        <strain evidence="11">CBS 9802 / IAM 14324 / JCM 22182 / KY 12970</strain>
    </source>
</reference>
<keyword evidence="11" id="KW-1185">Reference proteome</keyword>
<evidence type="ECO:0000256" key="6">
    <source>
        <dbReference type="ARBA" id="ARBA00023065"/>
    </source>
</evidence>
<evidence type="ECO:0000313" key="11">
    <source>
        <dbReference type="Proteomes" id="UP000009131"/>
    </source>
</evidence>
<proteinExistence type="predicted"/>
<feature type="transmembrane region" description="Helical" evidence="8">
    <location>
        <begin position="105"/>
        <end position="125"/>
    </location>
</feature>
<dbReference type="Pfam" id="PF01794">
    <property type="entry name" value="Ferric_reduct"/>
    <property type="match status" value="1"/>
</dbReference>
<dbReference type="InterPro" id="IPR039261">
    <property type="entry name" value="FNR_nucleotide-bd"/>
</dbReference>
<dbReference type="InterPro" id="IPR013121">
    <property type="entry name" value="Fe_red_NAD-bd_6"/>
</dbReference>
<keyword evidence="6" id="KW-0406">Ion transport</keyword>
<comment type="subcellular location">
    <subcellularLocation>
        <location evidence="1">Membrane</location>
        <topology evidence="1">Multi-pass membrane protein</topology>
    </subcellularLocation>
</comment>
<dbReference type="InterPro" id="IPR013130">
    <property type="entry name" value="Fe3_Rdtase_TM_dom"/>
</dbReference>
<keyword evidence="6" id="KW-0813">Transport</keyword>
<dbReference type="HOGENOM" id="CLU_005646_3_0_1"/>
<evidence type="ECO:0000256" key="4">
    <source>
        <dbReference type="ARBA" id="ARBA00022989"/>
    </source>
</evidence>
<gene>
    <name evidence="10" type="primary">Mo01342</name>
    <name evidence="10" type="ORF">E5Q_01342</name>
</gene>
<dbReference type="Pfam" id="PF08030">
    <property type="entry name" value="NAD_binding_6"/>
    <property type="match status" value="1"/>
</dbReference>
<keyword evidence="4 8" id="KW-1133">Transmembrane helix</keyword>
<accession>G7DVS9</accession>
<dbReference type="InterPro" id="IPR017938">
    <property type="entry name" value="Riboflavin_synthase-like_b-brl"/>
</dbReference>
<dbReference type="PROSITE" id="PS51384">
    <property type="entry name" value="FAD_FR"/>
    <property type="match status" value="1"/>
</dbReference>
<feature type="transmembrane region" description="Helical" evidence="8">
    <location>
        <begin position="174"/>
        <end position="193"/>
    </location>
</feature>
<evidence type="ECO:0000256" key="2">
    <source>
        <dbReference type="ARBA" id="ARBA00022692"/>
    </source>
</evidence>
<dbReference type="RefSeq" id="XP_014568196.1">
    <property type="nucleotide sequence ID" value="XM_014712710.1"/>
</dbReference>
<evidence type="ECO:0000313" key="10">
    <source>
        <dbReference type="EMBL" id="GAA94689.1"/>
    </source>
</evidence>
<protein>
    <recommendedName>
        <fullName evidence="9">FAD-binding FR-type domain-containing protein</fullName>
    </recommendedName>
</protein>
<dbReference type="SUPFAM" id="SSF63380">
    <property type="entry name" value="Riboflavin synthase domain-like"/>
    <property type="match status" value="1"/>
</dbReference>
<dbReference type="InParanoid" id="G7DVS9"/>
<reference evidence="10 11" key="2">
    <citation type="journal article" date="2012" name="Open Biol.">
        <title>Characteristics of nucleosomes and linker DNA regions on the genome of the basidiomycete Mixia osmundae revealed by mono- and dinucleosome mapping.</title>
        <authorList>
            <person name="Nishida H."/>
            <person name="Kondo S."/>
            <person name="Matsumoto T."/>
            <person name="Suzuki Y."/>
            <person name="Yoshikawa H."/>
            <person name="Taylor T.D."/>
            <person name="Sugiyama J."/>
        </authorList>
    </citation>
    <scope>NUCLEOTIDE SEQUENCE [LARGE SCALE GENOMIC DNA]</scope>
    <source>
        <strain evidence="11">CBS 9802 / IAM 14324 / JCM 22182 / KY 12970</strain>
    </source>
</reference>
<evidence type="ECO:0000256" key="8">
    <source>
        <dbReference type="SAM" id="Phobius"/>
    </source>
</evidence>
<dbReference type="GO" id="GO:0016175">
    <property type="term" value="F:superoxide-generating NAD(P)H oxidase activity"/>
    <property type="evidence" value="ECO:0007669"/>
    <property type="project" value="TreeGrafter"/>
</dbReference>
<feature type="transmembrane region" description="Helical" evidence="8">
    <location>
        <begin position="145"/>
        <end position="162"/>
    </location>
</feature>
<name>G7DVS9_MIXOS</name>
<evidence type="ECO:0000259" key="9">
    <source>
        <dbReference type="PROSITE" id="PS51384"/>
    </source>
</evidence>
<evidence type="ECO:0000256" key="3">
    <source>
        <dbReference type="ARBA" id="ARBA00022982"/>
    </source>
</evidence>
<evidence type="ECO:0000256" key="1">
    <source>
        <dbReference type="ARBA" id="ARBA00004141"/>
    </source>
</evidence>
<evidence type="ECO:0000256" key="7">
    <source>
        <dbReference type="ARBA" id="ARBA00023136"/>
    </source>
</evidence>
<dbReference type="GO" id="GO:0006952">
    <property type="term" value="P:defense response"/>
    <property type="evidence" value="ECO:0007669"/>
    <property type="project" value="TreeGrafter"/>
</dbReference>
<dbReference type="InterPro" id="IPR050369">
    <property type="entry name" value="RBOH/FRE"/>
</dbReference>
<feature type="domain" description="FAD-binding FR-type" evidence="9">
    <location>
        <begin position="229"/>
        <end position="361"/>
    </location>
</feature>
<dbReference type="SFLD" id="SFLDG01168">
    <property type="entry name" value="Ferric_reductase_subgroup_(FRE"/>
    <property type="match status" value="1"/>
</dbReference>
<dbReference type="OMA" id="FTFAKEH"/>
<dbReference type="Proteomes" id="UP000009131">
    <property type="component" value="Unassembled WGS sequence"/>
</dbReference>
<dbReference type="Gene3D" id="2.40.30.10">
    <property type="entry name" value="Translation factors"/>
    <property type="match status" value="1"/>
</dbReference>
<organism evidence="10 11">
    <name type="scientific">Mixia osmundae (strain CBS 9802 / IAM 14324 / JCM 22182 / KY 12970)</name>
    <dbReference type="NCBI Taxonomy" id="764103"/>
    <lineage>
        <taxon>Eukaryota</taxon>
        <taxon>Fungi</taxon>
        <taxon>Dikarya</taxon>
        <taxon>Basidiomycota</taxon>
        <taxon>Pucciniomycotina</taxon>
        <taxon>Mixiomycetes</taxon>
        <taxon>Mixiales</taxon>
        <taxon>Mixiaceae</taxon>
        <taxon>Mixia</taxon>
    </lineage>
</organism>
<dbReference type="PANTHER" id="PTHR11972">
    <property type="entry name" value="NADPH OXIDASE"/>
    <property type="match status" value="1"/>
</dbReference>
<dbReference type="AlphaFoldDB" id="G7DVS9"/>
<dbReference type="EMBL" id="BABT02000046">
    <property type="protein sequence ID" value="GAA94689.1"/>
    <property type="molecule type" value="Genomic_DNA"/>
</dbReference>
<feature type="transmembrane region" description="Helical" evidence="8">
    <location>
        <begin position="18"/>
        <end position="36"/>
    </location>
</feature>
<keyword evidence="7 8" id="KW-0472">Membrane</keyword>
<dbReference type="SUPFAM" id="SSF52343">
    <property type="entry name" value="Ferredoxin reductase-like, C-terminal NADP-linked domain"/>
    <property type="match status" value="1"/>
</dbReference>
<evidence type="ECO:0000256" key="5">
    <source>
        <dbReference type="ARBA" id="ARBA00023002"/>
    </source>
</evidence>
<feature type="transmembrane region" description="Helical" evidence="8">
    <location>
        <begin position="56"/>
        <end position="77"/>
    </location>
</feature>
<dbReference type="CDD" id="cd06186">
    <property type="entry name" value="NOX_Duox_like_FAD_NADP"/>
    <property type="match status" value="1"/>
</dbReference>
<keyword evidence="2 8" id="KW-0812">Transmembrane</keyword>
<dbReference type="OrthoDB" id="167398at2759"/>
<dbReference type="InterPro" id="IPR013112">
    <property type="entry name" value="FAD-bd_8"/>
</dbReference>
<sequence>MDCLIRQARKEVANPRRIAFNILWYGGHAALFAVGWVEQKNNPRLAALNGLKASVWFSRGAGLCLAADGALLLLPLLRNAIRYLRPRLAWLMPLDEGTWFHRQTAYSLLFFTIVHVTAHYINFYGVEITQVRPQAAWQIHYDSPAGITGHVMLLLMLLMYTTAHHSMRKQCFEAFWYTHHLAFFFMLGLYTHATGCFVRGSLPGEPVQCLGYNSWRVTIIGGILYFCERVWREIRSRRRTRIVGVLMHPSGTMEIRFKKSSMSYRAGQWCFLCIPEVSRLQWHPFTISSAPDDPFISVHVRQVGDWTQAVGTRLGCTAIATSKTEKKLAARPSVFEPVTMPHGFVMPYLKVDGAYGAPAEDVFKYEVAVLVGAGIGVTPFASVLKDISNQRKRGTLKHLRRVEFIWLCREAESFEWFQALLSTIEDESIDFLRISIYMTGRLPTEDLWNVVINTAGQEFDALTKLRSRTYFGRPAFGQIFENLRRSVRSGQYLPGAEVSLLTRVGVFFCGSSGMAKVLQSETRKASGKSVRFTLHKEHF</sequence>
<dbReference type="Pfam" id="PF08022">
    <property type="entry name" value="FAD_binding_8"/>
    <property type="match status" value="1"/>
</dbReference>
<comment type="caution">
    <text evidence="10">The sequence shown here is derived from an EMBL/GenBank/DDBJ whole genome shotgun (WGS) entry which is preliminary data.</text>
</comment>
<keyword evidence="5" id="KW-0560">Oxidoreductase</keyword>
<dbReference type="GO" id="GO:0042554">
    <property type="term" value="P:superoxide anion generation"/>
    <property type="evidence" value="ECO:0007669"/>
    <property type="project" value="TreeGrafter"/>
</dbReference>
<dbReference type="STRING" id="764103.G7DVS9"/>
<dbReference type="eggNOG" id="KOG0039">
    <property type="taxonomic scope" value="Eukaryota"/>
</dbReference>
<dbReference type="GO" id="GO:0043020">
    <property type="term" value="C:NADPH oxidase complex"/>
    <property type="evidence" value="ECO:0007669"/>
    <property type="project" value="TreeGrafter"/>
</dbReference>
<dbReference type="SFLD" id="SFLDS00052">
    <property type="entry name" value="Ferric_Reductase_Domain"/>
    <property type="match status" value="1"/>
</dbReference>